<dbReference type="EMBL" id="BARU01028157">
    <property type="protein sequence ID" value="GAH67402.1"/>
    <property type="molecule type" value="Genomic_DNA"/>
</dbReference>
<organism evidence="2">
    <name type="scientific">marine sediment metagenome</name>
    <dbReference type="NCBI Taxonomy" id="412755"/>
    <lineage>
        <taxon>unclassified sequences</taxon>
        <taxon>metagenomes</taxon>
        <taxon>ecological metagenomes</taxon>
    </lineage>
</organism>
<dbReference type="Gene3D" id="3.60.15.10">
    <property type="entry name" value="Ribonuclease Z/Hydroxyacylglutathione hydrolase-like"/>
    <property type="match status" value="1"/>
</dbReference>
<dbReference type="SUPFAM" id="SSF56281">
    <property type="entry name" value="Metallo-hydrolase/oxidoreductase"/>
    <property type="match status" value="1"/>
</dbReference>
<name>X1HDB9_9ZZZZ</name>
<accession>X1HDB9</accession>
<dbReference type="InterPro" id="IPR001279">
    <property type="entry name" value="Metallo-B-lactamas"/>
</dbReference>
<reference evidence="2" key="1">
    <citation type="journal article" date="2014" name="Front. Microbiol.">
        <title>High frequency of phylogenetically diverse reductive dehalogenase-homologous genes in deep subseafloor sedimentary metagenomes.</title>
        <authorList>
            <person name="Kawai M."/>
            <person name="Futagami T."/>
            <person name="Toyoda A."/>
            <person name="Takaki Y."/>
            <person name="Nishi S."/>
            <person name="Hori S."/>
            <person name="Arai W."/>
            <person name="Tsubouchi T."/>
            <person name="Morono Y."/>
            <person name="Uchiyama I."/>
            <person name="Ito T."/>
            <person name="Fujiyama A."/>
            <person name="Inagaki F."/>
            <person name="Takami H."/>
        </authorList>
    </citation>
    <scope>NUCLEOTIDE SEQUENCE</scope>
    <source>
        <strain evidence="2">Expedition CK06-06</strain>
    </source>
</reference>
<dbReference type="Pfam" id="PF00753">
    <property type="entry name" value="Lactamase_B"/>
    <property type="match status" value="1"/>
</dbReference>
<protein>
    <recommendedName>
        <fullName evidence="1">Metallo-beta-lactamase domain-containing protein</fullName>
    </recommendedName>
</protein>
<evidence type="ECO:0000259" key="1">
    <source>
        <dbReference type="Pfam" id="PF00753"/>
    </source>
</evidence>
<comment type="caution">
    <text evidence="2">The sequence shown here is derived from an EMBL/GenBank/DDBJ whole genome shotgun (WGS) entry which is preliminary data.</text>
</comment>
<proteinExistence type="predicted"/>
<gene>
    <name evidence="2" type="ORF">S03H2_44985</name>
</gene>
<feature type="domain" description="Metallo-beta-lactamase" evidence="1">
    <location>
        <begin position="14"/>
        <end position="71"/>
    </location>
</feature>
<dbReference type="InterPro" id="IPR036866">
    <property type="entry name" value="RibonucZ/Hydroxyglut_hydro"/>
</dbReference>
<dbReference type="AlphaFoldDB" id="X1HDB9"/>
<evidence type="ECO:0000313" key="2">
    <source>
        <dbReference type="EMBL" id="GAH67402.1"/>
    </source>
</evidence>
<sequence length="74" mass="8446">MGINIFPIRLWVDHCYIIQDKGVIMIDCGSPKKAKAFKKAIERIHIKPDEIQLIVITHGHMDHIRSANDIKGLT</sequence>